<organism evidence="1 2">
    <name type="scientific">Eumeta variegata</name>
    <name type="common">Bagworm moth</name>
    <name type="synonym">Eumeta japonica</name>
    <dbReference type="NCBI Taxonomy" id="151549"/>
    <lineage>
        <taxon>Eukaryota</taxon>
        <taxon>Metazoa</taxon>
        <taxon>Ecdysozoa</taxon>
        <taxon>Arthropoda</taxon>
        <taxon>Hexapoda</taxon>
        <taxon>Insecta</taxon>
        <taxon>Pterygota</taxon>
        <taxon>Neoptera</taxon>
        <taxon>Endopterygota</taxon>
        <taxon>Lepidoptera</taxon>
        <taxon>Glossata</taxon>
        <taxon>Ditrysia</taxon>
        <taxon>Tineoidea</taxon>
        <taxon>Psychidae</taxon>
        <taxon>Oiketicinae</taxon>
        <taxon>Eumeta</taxon>
    </lineage>
</organism>
<protein>
    <submittedName>
        <fullName evidence="1">Uncharacterized protein</fullName>
    </submittedName>
</protein>
<evidence type="ECO:0000313" key="1">
    <source>
        <dbReference type="EMBL" id="GBP95823.1"/>
    </source>
</evidence>
<sequence length="84" mass="9067">MSADIIRAISLPPIVNSTAHVNCIHYICEGVAIQFTFLPRKPSHHGVIYALSLGAYVHNGGVSSCLGIFSRGTLPSRVNRADDY</sequence>
<proteinExistence type="predicted"/>
<dbReference type="AlphaFoldDB" id="A0A4C2A913"/>
<keyword evidence="2" id="KW-1185">Reference proteome</keyword>
<comment type="caution">
    <text evidence="1">The sequence shown here is derived from an EMBL/GenBank/DDBJ whole genome shotgun (WGS) entry which is preliminary data.</text>
</comment>
<name>A0A4C2A913_EUMVA</name>
<dbReference type="EMBL" id="BGZK01002686">
    <property type="protein sequence ID" value="GBP95823.1"/>
    <property type="molecule type" value="Genomic_DNA"/>
</dbReference>
<reference evidence="1 2" key="1">
    <citation type="journal article" date="2019" name="Commun. Biol.">
        <title>The bagworm genome reveals a unique fibroin gene that provides high tensile strength.</title>
        <authorList>
            <person name="Kono N."/>
            <person name="Nakamura H."/>
            <person name="Ohtoshi R."/>
            <person name="Tomita M."/>
            <person name="Numata K."/>
            <person name="Arakawa K."/>
        </authorList>
    </citation>
    <scope>NUCLEOTIDE SEQUENCE [LARGE SCALE GENOMIC DNA]</scope>
</reference>
<dbReference type="Proteomes" id="UP000299102">
    <property type="component" value="Unassembled WGS sequence"/>
</dbReference>
<accession>A0A4C2A913</accession>
<evidence type="ECO:0000313" key="2">
    <source>
        <dbReference type="Proteomes" id="UP000299102"/>
    </source>
</evidence>
<gene>
    <name evidence="1" type="ORF">EVAR_60630_1</name>
</gene>